<dbReference type="Proteomes" id="UP001448207">
    <property type="component" value="Unassembled WGS sequence"/>
</dbReference>
<keyword evidence="1" id="KW-0472">Membrane</keyword>
<evidence type="ECO:0000313" key="2">
    <source>
        <dbReference type="EMBL" id="KAL0081123.1"/>
    </source>
</evidence>
<gene>
    <name evidence="2" type="ORF">J3Q64DRAFT_1756683</name>
</gene>
<protein>
    <submittedName>
        <fullName evidence="2">Uncharacterized protein</fullName>
    </submittedName>
</protein>
<feature type="transmembrane region" description="Helical" evidence="1">
    <location>
        <begin position="63"/>
        <end position="86"/>
    </location>
</feature>
<sequence length="110" mass="13109">MIKMMIIEIKMMVKVVMVLLRPIHIVVSCCFCCFCCFCRRCNKGRIRRKRRGQRRLRRVFKRGLDIVVIVILNHSLRVVWIVTIILDPIQLVETSIEPDLFFVWLFGSNE</sequence>
<accession>A0ABR3ASU0</accession>
<evidence type="ECO:0000256" key="1">
    <source>
        <dbReference type="SAM" id="Phobius"/>
    </source>
</evidence>
<reference evidence="2 3" key="1">
    <citation type="submission" date="2024-04" db="EMBL/GenBank/DDBJ databases">
        <title>Symmetric and asymmetric DNA N6-adenine methylation regulates different biological responses in Mucorales.</title>
        <authorList>
            <consortium name="Lawrence Berkeley National Laboratory"/>
            <person name="Lax C."/>
            <person name="Mondo S.J."/>
            <person name="Osorio-Concepcion M."/>
            <person name="Muszewska A."/>
            <person name="Corrochano-Luque M."/>
            <person name="Gutierrez G."/>
            <person name="Riley R."/>
            <person name="Lipzen A."/>
            <person name="Guo J."/>
            <person name="Hundley H."/>
            <person name="Amirebrahimi M."/>
            <person name="Ng V."/>
            <person name="Lorenzo-Gutierrez D."/>
            <person name="Binder U."/>
            <person name="Yang J."/>
            <person name="Song Y."/>
            <person name="Canovas D."/>
            <person name="Navarro E."/>
            <person name="Freitag M."/>
            <person name="Gabaldon T."/>
            <person name="Grigoriev I.V."/>
            <person name="Corrochano L.M."/>
            <person name="Nicolas F.E."/>
            <person name="Garre V."/>
        </authorList>
    </citation>
    <scope>NUCLEOTIDE SEQUENCE [LARGE SCALE GENOMIC DNA]</scope>
    <source>
        <strain evidence="2 3">L51</strain>
    </source>
</reference>
<evidence type="ECO:0000313" key="3">
    <source>
        <dbReference type="Proteomes" id="UP001448207"/>
    </source>
</evidence>
<proteinExistence type="predicted"/>
<comment type="caution">
    <text evidence="2">The sequence shown here is derived from an EMBL/GenBank/DDBJ whole genome shotgun (WGS) entry which is preliminary data.</text>
</comment>
<keyword evidence="3" id="KW-1185">Reference proteome</keyword>
<name>A0ABR3ASU0_PHYBL</name>
<dbReference type="EMBL" id="JBCLYO010000018">
    <property type="protein sequence ID" value="KAL0081123.1"/>
    <property type="molecule type" value="Genomic_DNA"/>
</dbReference>
<keyword evidence="1" id="KW-1133">Transmembrane helix</keyword>
<organism evidence="2 3">
    <name type="scientific">Phycomyces blakesleeanus</name>
    <dbReference type="NCBI Taxonomy" id="4837"/>
    <lineage>
        <taxon>Eukaryota</taxon>
        <taxon>Fungi</taxon>
        <taxon>Fungi incertae sedis</taxon>
        <taxon>Mucoromycota</taxon>
        <taxon>Mucoromycotina</taxon>
        <taxon>Mucoromycetes</taxon>
        <taxon>Mucorales</taxon>
        <taxon>Phycomycetaceae</taxon>
        <taxon>Phycomyces</taxon>
    </lineage>
</organism>
<feature type="transmembrane region" description="Helical" evidence="1">
    <location>
        <begin position="20"/>
        <end position="42"/>
    </location>
</feature>
<keyword evidence="1" id="KW-0812">Transmembrane</keyword>